<sequence length="483" mass="53563">MAAIEGAHAAAEELPEALKEVFDIRQEREQLTPEVPDSERQPLQQAEADAEERLYLLCTTIAAWVCTLPDIEEDAGAPAAFVAALLSMQREEAFQLALAVKDLRDMWALLDTVECRLQVPTWPVGYSSLWHVLLYSVPLLVFGWPSTMLFWCGLTPYTVILRTRLAMGAAAMPVLWLLMGWRAMLAALFAALGVAVDYLLKEDFPQRKHDLSELAKKRHHADWQAFDLPTVVDTNGSAVLVHSANPSRQMVLDWNFVLEGCKSRRAARWRLITLISKNHGIRITAIEHNQAPYEVVRAILWPTISGMPGHFVWGDWDDPIPLAWAVEELTVQLVPWVLLLAAVALPLPLRKRQLSLLLCALGVGHYRTASKFVNLLAAYAVPLGNGALTQGMDDNPLAFYPASICLHMTATLLLPVVLVYCSTWRQRLAFAQQRGLVTEAAGLFERREQLGGGKLLLLALGALPWCSIQLCSLGLHLGLVPAN</sequence>
<evidence type="ECO:0000256" key="1">
    <source>
        <dbReference type="SAM" id="Phobius"/>
    </source>
</evidence>
<keyword evidence="1" id="KW-0812">Transmembrane</keyword>
<feature type="transmembrane region" description="Helical" evidence="1">
    <location>
        <begin position="174"/>
        <end position="200"/>
    </location>
</feature>
<proteinExistence type="predicted"/>
<evidence type="ECO:0000313" key="3">
    <source>
        <dbReference type="Proteomes" id="UP001205105"/>
    </source>
</evidence>
<comment type="caution">
    <text evidence="2">The sequence shown here is derived from an EMBL/GenBank/DDBJ whole genome shotgun (WGS) entry which is preliminary data.</text>
</comment>
<keyword evidence="1" id="KW-1133">Transmembrane helix</keyword>
<dbReference type="AlphaFoldDB" id="A0AAD5DV27"/>
<keyword evidence="1" id="KW-0472">Membrane</keyword>
<evidence type="ECO:0000313" key="2">
    <source>
        <dbReference type="EMBL" id="KAI7844197.1"/>
    </source>
</evidence>
<dbReference type="Proteomes" id="UP001205105">
    <property type="component" value="Unassembled WGS sequence"/>
</dbReference>
<feature type="transmembrane region" description="Helical" evidence="1">
    <location>
        <begin position="333"/>
        <end position="349"/>
    </location>
</feature>
<name>A0AAD5DV27_9CHLO</name>
<reference evidence="2" key="1">
    <citation type="submission" date="2020-11" db="EMBL/GenBank/DDBJ databases">
        <title>Chlorella ohadii genome sequencing and assembly.</title>
        <authorList>
            <person name="Murik O."/>
            <person name="Treves H."/>
            <person name="Kedem I."/>
            <person name="Shotland Y."/>
            <person name="Kaplan A."/>
        </authorList>
    </citation>
    <scope>NUCLEOTIDE SEQUENCE</scope>
    <source>
        <strain evidence="2">1</strain>
    </source>
</reference>
<feature type="transmembrane region" description="Helical" evidence="1">
    <location>
        <begin position="399"/>
        <end position="421"/>
    </location>
</feature>
<accession>A0AAD5DV27</accession>
<keyword evidence="3" id="KW-1185">Reference proteome</keyword>
<gene>
    <name evidence="2" type="ORF">COHA_002331</name>
</gene>
<dbReference type="EMBL" id="JADXDR010000033">
    <property type="protein sequence ID" value="KAI7844197.1"/>
    <property type="molecule type" value="Genomic_DNA"/>
</dbReference>
<protein>
    <submittedName>
        <fullName evidence="2">Uncharacterized protein</fullName>
    </submittedName>
</protein>
<feature type="transmembrane region" description="Helical" evidence="1">
    <location>
        <begin position="356"/>
        <end position="379"/>
    </location>
</feature>
<organism evidence="2 3">
    <name type="scientific">Chlorella ohadii</name>
    <dbReference type="NCBI Taxonomy" id="2649997"/>
    <lineage>
        <taxon>Eukaryota</taxon>
        <taxon>Viridiplantae</taxon>
        <taxon>Chlorophyta</taxon>
        <taxon>core chlorophytes</taxon>
        <taxon>Trebouxiophyceae</taxon>
        <taxon>Chlorellales</taxon>
        <taxon>Chlorellaceae</taxon>
        <taxon>Chlorella clade</taxon>
        <taxon>Chlorella</taxon>
    </lineage>
</organism>
<feature type="transmembrane region" description="Helical" evidence="1">
    <location>
        <begin position="455"/>
        <end position="479"/>
    </location>
</feature>
<feature type="transmembrane region" description="Helical" evidence="1">
    <location>
        <begin position="132"/>
        <end position="154"/>
    </location>
</feature>